<keyword evidence="2" id="KW-1185">Reference proteome</keyword>
<protein>
    <submittedName>
        <fullName evidence="1">Uncharacterized protein</fullName>
    </submittedName>
</protein>
<gene>
    <name evidence="1" type="ORF">Ahy_A05g024075</name>
</gene>
<organism evidence="1 2">
    <name type="scientific">Arachis hypogaea</name>
    <name type="common">Peanut</name>
    <dbReference type="NCBI Taxonomy" id="3818"/>
    <lineage>
        <taxon>Eukaryota</taxon>
        <taxon>Viridiplantae</taxon>
        <taxon>Streptophyta</taxon>
        <taxon>Embryophyta</taxon>
        <taxon>Tracheophyta</taxon>
        <taxon>Spermatophyta</taxon>
        <taxon>Magnoliopsida</taxon>
        <taxon>eudicotyledons</taxon>
        <taxon>Gunneridae</taxon>
        <taxon>Pentapetalae</taxon>
        <taxon>rosids</taxon>
        <taxon>fabids</taxon>
        <taxon>Fabales</taxon>
        <taxon>Fabaceae</taxon>
        <taxon>Papilionoideae</taxon>
        <taxon>50 kb inversion clade</taxon>
        <taxon>dalbergioids sensu lato</taxon>
        <taxon>Dalbergieae</taxon>
        <taxon>Pterocarpus clade</taxon>
        <taxon>Arachis</taxon>
    </lineage>
</organism>
<evidence type="ECO:0000313" key="2">
    <source>
        <dbReference type="Proteomes" id="UP000289738"/>
    </source>
</evidence>
<comment type="caution">
    <text evidence="1">The sequence shown here is derived from an EMBL/GenBank/DDBJ whole genome shotgun (WGS) entry which is preliminary data.</text>
</comment>
<sequence length="247" mass="28317">MNHLFFVTSSSALSNETHSDMTKGRGLVDQAVGCGHSWDRDSGRVSSELLKMPGGFRFVLNSNTCTQEMTNVIKLMYDHPWPSYKKISIETRERWFQKWVLHFIWDAEHNLTIRKIFDHRIGQRLQQMLEDSKPLDREAILAETFKYTHTLKENKARFANQWSQDNYLSKHTYDLLQSGEDVVDGSAASAVDLDPVWRETTSAPYKNHVYGLGSFFVSSLRISMLRPSLGSATSRAVEPEQGVDLRL</sequence>
<evidence type="ECO:0000313" key="1">
    <source>
        <dbReference type="EMBL" id="RYR58363.1"/>
    </source>
</evidence>
<dbReference type="Proteomes" id="UP000289738">
    <property type="component" value="Chromosome A05"/>
</dbReference>
<name>A0A445D559_ARAHY</name>
<dbReference type="AlphaFoldDB" id="A0A445D559"/>
<dbReference type="EMBL" id="SDMP01000005">
    <property type="protein sequence ID" value="RYR58363.1"/>
    <property type="molecule type" value="Genomic_DNA"/>
</dbReference>
<proteinExistence type="predicted"/>
<reference evidence="1 2" key="1">
    <citation type="submission" date="2019-01" db="EMBL/GenBank/DDBJ databases">
        <title>Sequencing of cultivated peanut Arachis hypogaea provides insights into genome evolution and oil improvement.</title>
        <authorList>
            <person name="Chen X."/>
        </authorList>
    </citation>
    <scope>NUCLEOTIDE SEQUENCE [LARGE SCALE GENOMIC DNA]</scope>
    <source>
        <strain evidence="2">cv. Fuhuasheng</strain>
        <tissue evidence="1">Leaves</tissue>
    </source>
</reference>
<accession>A0A445D559</accession>